<reference evidence="2" key="1">
    <citation type="journal article" date="2014" name="Int. J. Syst. Evol. Microbiol.">
        <title>Complete genome sequence of Corynebacterium casei LMG S-19264T (=DSM 44701T), isolated from a smear-ripened cheese.</title>
        <authorList>
            <consortium name="US DOE Joint Genome Institute (JGI-PGF)"/>
            <person name="Walter F."/>
            <person name="Albersmeier A."/>
            <person name="Kalinowski J."/>
            <person name="Ruckert C."/>
        </authorList>
    </citation>
    <scope>NUCLEOTIDE SEQUENCE</scope>
    <source>
        <strain evidence="2">CCM 7897</strain>
    </source>
</reference>
<dbReference type="AlphaFoldDB" id="A0A917FB15"/>
<feature type="transmembrane region" description="Helical" evidence="1">
    <location>
        <begin position="159"/>
        <end position="180"/>
    </location>
</feature>
<feature type="transmembrane region" description="Helical" evidence="1">
    <location>
        <begin position="9"/>
        <end position="29"/>
    </location>
</feature>
<keyword evidence="1" id="KW-0472">Membrane</keyword>
<organism evidence="2 3">
    <name type="scientific">Azorhizobium oxalatiphilum</name>
    <dbReference type="NCBI Taxonomy" id="980631"/>
    <lineage>
        <taxon>Bacteria</taxon>
        <taxon>Pseudomonadati</taxon>
        <taxon>Pseudomonadota</taxon>
        <taxon>Alphaproteobacteria</taxon>
        <taxon>Hyphomicrobiales</taxon>
        <taxon>Xanthobacteraceae</taxon>
        <taxon>Azorhizobium</taxon>
    </lineage>
</organism>
<protein>
    <submittedName>
        <fullName evidence="2">Uncharacterized protein</fullName>
    </submittedName>
</protein>
<evidence type="ECO:0000313" key="2">
    <source>
        <dbReference type="EMBL" id="GGF62025.1"/>
    </source>
</evidence>
<feature type="transmembrane region" description="Helical" evidence="1">
    <location>
        <begin position="63"/>
        <end position="85"/>
    </location>
</feature>
<keyword evidence="1" id="KW-1133">Transmembrane helix</keyword>
<dbReference type="EMBL" id="BMCT01000002">
    <property type="protein sequence ID" value="GGF62025.1"/>
    <property type="molecule type" value="Genomic_DNA"/>
</dbReference>
<gene>
    <name evidence="2" type="ORF">GCM10007301_22200</name>
</gene>
<proteinExistence type="predicted"/>
<dbReference type="RefSeq" id="WP_188578395.1">
    <property type="nucleotide sequence ID" value="NZ_BMCT01000002.1"/>
</dbReference>
<feature type="transmembrane region" description="Helical" evidence="1">
    <location>
        <begin position="97"/>
        <end position="115"/>
    </location>
</feature>
<comment type="caution">
    <text evidence="2">The sequence shown here is derived from an EMBL/GenBank/DDBJ whole genome shotgun (WGS) entry which is preliminary data.</text>
</comment>
<evidence type="ECO:0000256" key="1">
    <source>
        <dbReference type="SAM" id="Phobius"/>
    </source>
</evidence>
<feature type="transmembrane region" description="Helical" evidence="1">
    <location>
        <begin position="192"/>
        <end position="209"/>
    </location>
</feature>
<name>A0A917FB15_9HYPH</name>
<evidence type="ECO:0000313" key="3">
    <source>
        <dbReference type="Proteomes" id="UP000606044"/>
    </source>
</evidence>
<sequence length="248" mass="26692">MTNILAKRILFWLGLVIAPVVLVAIELFHPANFTQEPGMFAYLCVPQPFETDHRALAYFGPRWWVTLHMIQLPMLGLVSVGLWGLMDDVDGGLAGALAWLSRILTFIFMVLYTALDSIGGIGLGRSILNVEAMQADGRLTPDEVMGAIKLLNTDWVDPLTGGVGSFISLGGSWAILGATLTGASALALAARAPWPALVLLVAFGWQIQVSHASPHGPIGFTLLLLSALWIAWSRRKLHSRADIAAVAT</sequence>
<keyword evidence="1" id="KW-0812">Transmembrane</keyword>
<dbReference type="Proteomes" id="UP000606044">
    <property type="component" value="Unassembled WGS sequence"/>
</dbReference>
<keyword evidence="3" id="KW-1185">Reference proteome</keyword>
<reference evidence="2" key="2">
    <citation type="submission" date="2020-09" db="EMBL/GenBank/DDBJ databases">
        <authorList>
            <person name="Sun Q."/>
            <person name="Sedlacek I."/>
        </authorList>
    </citation>
    <scope>NUCLEOTIDE SEQUENCE</scope>
    <source>
        <strain evidence="2">CCM 7897</strain>
    </source>
</reference>
<accession>A0A917FB15</accession>
<feature type="transmembrane region" description="Helical" evidence="1">
    <location>
        <begin position="215"/>
        <end position="232"/>
    </location>
</feature>